<evidence type="ECO:0000256" key="7">
    <source>
        <dbReference type="ARBA" id="ARBA00022989"/>
    </source>
</evidence>
<keyword evidence="4" id="KW-0997">Cell inner membrane</keyword>
<accession>K8WB53</accession>
<feature type="transmembrane region" description="Helical" evidence="14">
    <location>
        <begin position="6"/>
        <end position="23"/>
    </location>
</feature>
<dbReference type="InterPro" id="IPR003691">
    <property type="entry name" value="FluC"/>
</dbReference>
<sequence length="126" mass="13663">MFITNLLLAGLGGGVGSLLRWGIGNFIGEKYHGKFPLGTFVINISGAFIIGFLSRYFFIDFNSEENALLAPAILTGILGGYTTFSTMQLEALKLTQKKEQFLSFFYLLISVIVGLVAAFLGVLLAN</sequence>
<keyword evidence="8 14" id="KW-0915">Sodium</keyword>
<evidence type="ECO:0000256" key="12">
    <source>
        <dbReference type="ARBA" id="ARBA00035120"/>
    </source>
</evidence>
<dbReference type="PANTHER" id="PTHR28259">
    <property type="entry name" value="FLUORIDE EXPORT PROTEIN 1-RELATED"/>
    <property type="match status" value="1"/>
</dbReference>
<comment type="similarity">
    <text evidence="12 14">Belongs to the fluoride channel Fluc/FEX (TC 1.A.43) family.</text>
</comment>
<comment type="subcellular location">
    <subcellularLocation>
        <location evidence="1 14">Cell membrane</location>
        <topology evidence="1 14">Multi-pass membrane protein</topology>
    </subcellularLocation>
</comment>
<gene>
    <name evidence="14" type="primary">fluC</name>
    <name evidence="14" type="synonym">crcB</name>
    <name evidence="15" type="ORF">OO7_14519</name>
</gene>
<dbReference type="HAMAP" id="MF_00454">
    <property type="entry name" value="FluC"/>
    <property type="match status" value="1"/>
</dbReference>
<evidence type="ECO:0000256" key="8">
    <source>
        <dbReference type="ARBA" id="ARBA00023053"/>
    </source>
</evidence>
<feature type="binding site" evidence="14">
    <location>
        <position position="82"/>
    </location>
    <ligand>
        <name>Na(+)</name>
        <dbReference type="ChEBI" id="CHEBI:29101"/>
        <note>structural</note>
    </ligand>
</feature>
<keyword evidence="3 14" id="KW-1003">Cell membrane</keyword>
<feature type="transmembrane region" description="Helical" evidence="14">
    <location>
        <begin position="101"/>
        <end position="125"/>
    </location>
</feature>
<evidence type="ECO:0000256" key="9">
    <source>
        <dbReference type="ARBA" id="ARBA00023065"/>
    </source>
</evidence>
<evidence type="ECO:0000256" key="6">
    <source>
        <dbReference type="ARBA" id="ARBA00022723"/>
    </source>
</evidence>
<dbReference type="EMBL" id="AKKN01000013">
    <property type="protein sequence ID" value="EKT53440.1"/>
    <property type="molecule type" value="Genomic_DNA"/>
</dbReference>
<feature type="binding site" evidence="14">
    <location>
        <position position="79"/>
    </location>
    <ligand>
        <name>Na(+)</name>
        <dbReference type="ChEBI" id="CHEBI:29101"/>
        <note>structural</note>
    </ligand>
</feature>
<evidence type="ECO:0000256" key="11">
    <source>
        <dbReference type="ARBA" id="ARBA00023303"/>
    </source>
</evidence>
<evidence type="ECO:0000313" key="16">
    <source>
        <dbReference type="Proteomes" id="UP000010290"/>
    </source>
</evidence>
<dbReference type="GO" id="GO:0140114">
    <property type="term" value="P:cellular detoxification of fluoride"/>
    <property type="evidence" value="ECO:0007669"/>
    <property type="project" value="UniProtKB-UniRule"/>
</dbReference>
<evidence type="ECO:0000256" key="2">
    <source>
        <dbReference type="ARBA" id="ARBA00022448"/>
    </source>
</evidence>
<dbReference type="RefSeq" id="WP_008916645.1">
    <property type="nucleotide sequence ID" value="NZ_CM001773.1"/>
</dbReference>
<keyword evidence="5 14" id="KW-0812">Transmembrane</keyword>
<proteinExistence type="inferred from homology"/>
<feature type="transmembrane region" description="Helical" evidence="14">
    <location>
        <begin position="69"/>
        <end position="89"/>
    </location>
</feature>
<dbReference type="Proteomes" id="UP000010290">
    <property type="component" value="Chromosome"/>
</dbReference>
<feature type="transmembrane region" description="Helical" evidence="14">
    <location>
        <begin position="35"/>
        <end position="57"/>
    </location>
</feature>
<dbReference type="AlphaFoldDB" id="K8WB53"/>
<comment type="catalytic activity">
    <reaction evidence="13">
        <text>fluoride(in) = fluoride(out)</text>
        <dbReference type="Rhea" id="RHEA:76159"/>
        <dbReference type="ChEBI" id="CHEBI:17051"/>
    </reaction>
    <physiologicalReaction direction="left-to-right" evidence="13">
        <dbReference type="Rhea" id="RHEA:76160"/>
    </physiologicalReaction>
</comment>
<dbReference type="OrthoDB" id="9806299at2"/>
<dbReference type="GO" id="GO:0062054">
    <property type="term" value="F:fluoride channel activity"/>
    <property type="evidence" value="ECO:0007669"/>
    <property type="project" value="UniProtKB-UniRule"/>
</dbReference>
<evidence type="ECO:0000256" key="13">
    <source>
        <dbReference type="ARBA" id="ARBA00035585"/>
    </source>
</evidence>
<dbReference type="HOGENOM" id="CLU_114342_2_3_6"/>
<comment type="caution">
    <text evidence="15">The sequence shown here is derived from an EMBL/GenBank/DDBJ whole genome shotgun (WGS) entry which is preliminary data.</text>
</comment>
<evidence type="ECO:0000313" key="15">
    <source>
        <dbReference type="EMBL" id="EKT53440.1"/>
    </source>
</evidence>
<comment type="function">
    <text evidence="14">Fluoride-specific ion channel. Important for reducing fluoride concentration in the cell, thus reducing its toxicity.</text>
</comment>
<dbReference type="PANTHER" id="PTHR28259:SF18">
    <property type="entry name" value="FLUORIDE-SPECIFIC ION CHANNEL FLUC"/>
    <property type="match status" value="1"/>
</dbReference>
<dbReference type="GO" id="GO:0005886">
    <property type="term" value="C:plasma membrane"/>
    <property type="evidence" value="ECO:0007669"/>
    <property type="project" value="UniProtKB-SubCell"/>
</dbReference>
<protein>
    <recommendedName>
        <fullName evidence="14">Fluoride-specific ion channel FluC</fullName>
    </recommendedName>
</protein>
<name>K8WB53_9GAMM</name>
<evidence type="ECO:0000256" key="1">
    <source>
        <dbReference type="ARBA" id="ARBA00004651"/>
    </source>
</evidence>
<comment type="activity regulation">
    <text evidence="14">Na(+) is not transported, but it plays an essential structural role and its presence is essential for fluoride channel function.</text>
</comment>
<keyword evidence="2 14" id="KW-0813">Transport</keyword>
<evidence type="ECO:0000256" key="10">
    <source>
        <dbReference type="ARBA" id="ARBA00023136"/>
    </source>
</evidence>
<evidence type="ECO:0000256" key="5">
    <source>
        <dbReference type="ARBA" id="ARBA00022692"/>
    </source>
</evidence>
<dbReference type="GO" id="GO:0046872">
    <property type="term" value="F:metal ion binding"/>
    <property type="evidence" value="ECO:0007669"/>
    <property type="project" value="UniProtKB-KW"/>
</dbReference>
<reference evidence="15 16" key="1">
    <citation type="journal article" date="2012" name="BMC Genomics">
        <title>Comparative genomics of bacteria in the genus Providencia isolated from wild Drosophila melanogaster.</title>
        <authorList>
            <person name="Galac M.R."/>
            <person name="Lazzaro B.P."/>
        </authorList>
    </citation>
    <scope>NUCLEOTIDE SEQUENCE [LARGE SCALE GENOMIC DNA]</scope>
    <source>
        <strain evidence="15 16">DSM 19967</strain>
    </source>
</reference>
<organism evidence="15 16">
    <name type="scientific">Providencia sneebia DSM 19967</name>
    <dbReference type="NCBI Taxonomy" id="1141660"/>
    <lineage>
        <taxon>Bacteria</taxon>
        <taxon>Pseudomonadati</taxon>
        <taxon>Pseudomonadota</taxon>
        <taxon>Gammaproteobacteria</taxon>
        <taxon>Enterobacterales</taxon>
        <taxon>Morganellaceae</taxon>
        <taxon>Providencia</taxon>
    </lineage>
</organism>
<evidence type="ECO:0000256" key="4">
    <source>
        <dbReference type="ARBA" id="ARBA00022519"/>
    </source>
</evidence>
<dbReference type="NCBIfam" id="TIGR00494">
    <property type="entry name" value="crcB"/>
    <property type="match status" value="1"/>
</dbReference>
<keyword evidence="16" id="KW-1185">Reference proteome</keyword>
<keyword evidence="10 14" id="KW-0472">Membrane</keyword>
<keyword evidence="6 14" id="KW-0479">Metal-binding</keyword>
<evidence type="ECO:0000256" key="14">
    <source>
        <dbReference type="HAMAP-Rule" id="MF_00454"/>
    </source>
</evidence>
<dbReference type="Pfam" id="PF02537">
    <property type="entry name" value="CRCB"/>
    <property type="match status" value="1"/>
</dbReference>
<dbReference type="PATRIC" id="fig|1141660.3.peg.2902"/>
<keyword evidence="7 14" id="KW-1133">Transmembrane helix</keyword>
<keyword evidence="11 14" id="KW-0407">Ion channel</keyword>
<keyword evidence="9 14" id="KW-0406">Ion transport</keyword>
<evidence type="ECO:0000256" key="3">
    <source>
        <dbReference type="ARBA" id="ARBA00022475"/>
    </source>
</evidence>